<dbReference type="Proteomes" id="UP000230233">
    <property type="component" value="Chromosome V"/>
</dbReference>
<sequence length="109" mass="12434">MLFHPVLYEVIIFGQIFGEWGADRLIGVLHRLSDQKIYTVEAANVGEKALDWGIEDSLPLDAILREKVAKLCLWLTSTTIEEIAKVSIVNPQSYPMVSRIMTWSRVPYK</sequence>
<evidence type="ECO:0000313" key="3">
    <source>
        <dbReference type="Proteomes" id="UP000230233"/>
    </source>
</evidence>
<proteinExistence type="predicted"/>
<gene>
    <name evidence="2" type="primary">Cnig_chr_III.g11054</name>
    <name evidence="1" type="synonym">Cnig_chr_V.g16367</name>
    <name evidence="2" type="ORF">B9Z55_011054</name>
    <name evidence="1" type="ORF">B9Z55_016367</name>
</gene>
<dbReference type="Proteomes" id="UP000230233">
    <property type="component" value="Chromosome III"/>
</dbReference>
<dbReference type="EMBL" id="PDUG01000005">
    <property type="protein sequence ID" value="PIC22241.1"/>
    <property type="molecule type" value="Genomic_DNA"/>
</dbReference>
<dbReference type="AlphaFoldDB" id="A0A2G5UIQ2"/>
<protein>
    <submittedName>
        <fullName evidence="2">Uncharacterized protein</fullName>
    </submittedName>
</protein>
<reference evidence="2" key="2">
    <citation type="journal article" date="2018" name="Science">
        <title>Rapid genome shrinkage in a self-fertile nematode reveals sperm competition proteins.</title>
        <authorList>
            <person name="Yin D."/>
            <person name="Schwarz E.M."/>
            <person name="Thomas C.G."/>
            <person name="Felde R.L."/>
            <person name="Korf I.F."/>
            <person name="Cutter A.D."/>
            <person name="Schartner C.M."/>
            <person name="Ralston E.J."/>
            <person name="Meyer B.J."/>
            <person name="Haag E.S."/>
        </authorList>
    </citation>
    <scope>NUCLEOTIDE SEQUENCE</scope>
    <source>
        <strain evidence="2">JU1422</strain>
    </source>
</reference>
<evidence type="ECO:0000313" key="1">
    <source>
        <dbReference type="EMBL" id="PIC22241.1"/>
    </source>
</evidence>
<organism evidence="2 3">
    <name type="scientific">Caenorhabditis nigoni</name>
    <dbReference type="NCBI Taxonomy" id="1611254"/>
    <lineage>
        <taxon>Eukaryota</taxon>
        <taxon>Metazoa</taxon>
        <taxon>Ecdysozoa</taxon>
        <taxon>Nematoda</taxon>
        <taxon>Chromadorea</taxon>
        <taxon>Rhabditida</taxon>
        <taxon>Rhabditina</taxon>
        <taxon>Rhabditomorpha</taxon>
        <taxon>Rhabditoidea</taxon>
        <taxon>Rhabditidae</taxon>
        <taxon>Peloderinae</taxon>
        <taxon>Caenorhabditis</taxon>
    </lineage>
</organism>
<keyword evidence="3" id="KW-1185">Reference proteome</keyword>
<accession>A0A2G5UIQ2</accession>
<comment type="caution">
    <text evidence="2">The sequence shown here is derived from an EMBL/GenBank/DDBJ whole genome shotgun (WGS) entry which is preliminary data.</text>
</comment>
<evidence type="ECO:0000313" key="2">
    <source>
        <dbReference type="EMBL" id="PIC39333.1"/>
    </source>
</evidence>
<dbReference type="EMBL" id="PDUG01000003">
    <property type="protein sequence ID" value="PIC39333.1"/>
    <property type="molecule type" value="Genomic_DNA"/>
</dbReference>
<name>A0A2G5UIQ2_9PELO</name>
<reference evidence="3" key="1">
    <citation type="submission" date="2017-10" db="EMBL/GenBank/DDBJ databases">
        <title>Rapid genome shrinkage in a self-fertile nematode reveals novel sperm competition proteins.</title>
        <authorList>
            <person name="Yin D."/>
            <person name="Schwarz E.M."/>
            <person name="Thomas C.G."/>
            <person name="Felde R.L."/>
            <person name="Korf I.F."/>
            <person name="Cutter A.D."/>
            <person name="Schartner C.M."/>
            <person name="Ralston E.J."/>
            <person name="Meyer B.J."/>
            <person name="Haag E.S."/>
        </authorList>
    </citation>
    <scope>NUCLEOTIDE SEQUENCE [LARGE SCALE GENOMIC DNA]</scope>
    <source>
        <strain evidence="3">JU1422</strain>
    </source>
</reference>